<sequence length="441" mass="51297">MKFISKFIVLIFLGVHSISVFSKEKAVYELHSKDELFFLGEDSRAQDSKEKWNLDELEKFAVTSNPLYLREKQNIGMARGDIITASLYYNPIINMQQQFMGASANAATGKPETSLIYNQPFDMSGVIPQREKVAKQEFLGTIASFRDFDRLFRLRLRQNFWTYLYVTEQINYQKEFLENYQDLLDLTKLRAEKGDISFLEYDRLALERVQIEREYRNARILRAQVVKNLRVLIGISDVNSPLSIKGRLEFISTSEFGIDLNDFDIEERPDLVALKIRQQRERMNIELKKREIIPPLTLGVEFLNKGNENVTGIYAATPLPLFDRKQGEILKSEESYKKFGFDVDAKRNEIISEISAAIKELQARESQLLDYQKMGLLEKNKEVQEKSRLAYIRGASNLVTFLEAEKNYLSVLRSYYEIIYLYYNALEGYKASIGKMDSSEF</sequence>
<keyword evidence="3" id="KW-1185">Reference proteome</keyword>
<dbReference type="PANTHER" id="PTHR30203:SF24">
    <property type="entry name" value="BLR4935 PROTEIN"/>
    <property type="match status" value="1"/>
</dbReference>
<reference evidence="2" key="1">
    <citation type="journal article" date="2019" name="PLoS Negl. Trop. Dis.">
        <title>Revisiting the worldwide diversity of Leptospira species in the environment.</title>
        <authorList>
            <person name="Vincent A.T."/>
            <person name="Schiettekatte O."/>
            <person name="Bourhy P."/>
            <person name="Veyrier F.J."/>
            <person name="Picardeau M."/>
        </authorList>
    </citation>
    <scope>NUCLEOTIDE SEQUENCE [LARGE SCALE GENOMIC DNA]</scope>
    <source>
        <strain evidence="2">201800277</strain>
    </source>
</reference>
<accession>A0A2M9Y371</accession>
<evidence type="ECO:0000313" key="3">
    <source>
        <dbReference type="Proteomes" id="UP000297891"/>
    </source>
</evidence>
<dbReference type="EMBL" id="RQFP01000014">
    <property type="protein sequence ID" value="TGK91323.1"/>
    <property type="molecule type" value="Genomic_DNA"/>
</dbReference>
<organism evidence="2 3">
    <name type="scientific">Leptospira brenneri</name>
    <dbReference type="NCBI Taxonomy" id="2023182"/>
    <lineage>
        <taxon>Bacteria</taxon>
        <taxon>Pseudomonadati</taxon>
        <taxon>Spirochaetota</taxon>
        <taxon>Spirochaetia</taxon>
        <taxon>Leptospirales</taxon>
        <taxon>Leptospiraceae</taxon>
        <taxon>Leptospira</taxon>
    </lineage>
</organism>
<evidence type="ECO:0000313" key="2">
    <source>
        <dbReference type="EMBL" id="TGK91323.1"/>
    </source>
</evidence>
<evidence type="ECO:0000256" key="1">
    <source>
        <dbReference type="ARBA" id="ARBA00007613"/>
    </source>
</evidence>
<dbReference type="InterPro" id="IPR003423">
    <property type="entry name" value="OMP_efflux"/>
</dbReference>
<protein>
    <submittedName>
        <fullName evidence="2">TolC family protein</fullName>
    </submittedName>
</protein>
<dbReference type="AlphaFoldDB" id="A0A2M9Y371"/>
<dbReference type="OrthoDB" id="344289at2"/>
<dbReference type="Pfam" id="PF02321">
    <property type="entry name" value="OEP"/>
    <property type="match status" value="1"/>
</dbReference>
<comment type="similarity">
    <text evidence="1">Belongs to the outer membrane factor (OMF) (TC 1.B.17) family.</text>
</comment>
<gene>
    <name evidence="2" type="ORF">EHQ30_13925</name>
</gene>
<dbReference type="InterPro" id="IPR010131">
    <property type="entry name" value="MdtP/NodT-like"/>
</dbReference>
<dbReference type="GO" id="GO:0015562">
    <property type="term" value="F:efflux transmembrane transporter activity"/>
    <property type="evidence" value="ECO:0007669"/>
    <property type="project" value="InterPro"/>
</dbReference>
<name>A0A2M9Y371_9LEPT</name>
<dbReference type="Proteomes" id="UP000297891">
    <property type="component" value="Unassembled WGS sequence"/>
</dbReference>
<dbReference type="Gene3D" id="1.20.1600.10">
    <property type="entry name" value="Outer membrane efflux proteins (OEP)"/>
    <property type="match status" value="1"/>
</dbReference>
<dbReference type="RefSeq" id="WP_100790398.1">
    <property type="nucleotide sequence ID" value="NZ_NPDQ01000003.1"/>
</dbReference>
<dbReference type="SUPFAM" id="SSF56954">
    <property type="entry name" value="Outer membrane efflux proteins (OEP)"/>
    <property type="match status" value="1"/>
</dbReference>
<dbReference type="PANTHER" id="PTHR30203">
    <property type="entry name" value="OUTER MEMBRANE CATION EFFLUX PROTEIN"/>
    <property type="match status" value="1"/>
</dbReference>
<comment type="caution">
    <text evidence="2">The sequence shown here is derived from an EMBL/GenBank/DDBJ whole genome shotgun (WGS) entry which is preliminary data.</text>
</comment>
<proteinExistence type="inferred from homology"/>